<comment type="subcellular location">
    <subcellularLocation>
        <location evidence="1 10">Cytoplasm</location>
    </subcellularLocation>
</comment>
<dbReference type="PIRSF" id="PIRSF015601">
    <property type="entry name" value="MTase_slr0722"/>
    <property type="match status" value="1"/>
</dbReference>
<feature type="domain" description="Ribosomal RNA small subunit methyltransferase E PUA-like" evidence="12">
    <location>
        <begin position="24"/>
        <end position="64"/>
    </location>
</feature>
<dbReference type="PANTHER" id="PTHR30027:SF3">
    <property type="entry name" value="16S RRNA (URACIL(1498)-N(3))-METHYLTRANSFERASE"/>
    <property type="match status" value="1"/>
</dbReference>
<evidence type="ECO:0000259" key="11">
    <source>
        <dbReference type="Pfam" id="PF04452"/>
    </source>
</evidence>
<keyword evidence="4 10" id="KW-0698">rRNA processing</keyword>
<accession>A0A538U4U0</accession>
<proteinExistence type="inferred from homology"/>
<comment type="function">
    <text evidence="8 10">Specifically methylates the N3 position of the uracil ring of uridine 1498 (m3U1498) in 16S rRNA. Acts on the fully assembled 30S ribosomal subunit.</text>
</comment>
<dbReference type="InterPro" id="IPR029026">
    <property type="entry name" value="tRNA_m1G_MTases_N"/>
</dbReference>
<sequence>MPAEAAPSFLVLPDLPPPGERMVLPEDESRYVSRVCRVRPGERVSATDGRGGLAVLRVLDRGPKTSVEVESCERARATRAAWVLAGAPEGERGDWLVEKLAELGVTVFQPVDCQRGAWARAAHRHERWQRLAVAALRQSRRRFRLDVRTPLPLDAATAGLPDDASAWLADADGPPASGVPPPPKGVAIGLVGPAAGLSPAERDSATARGFHAIALSDSRLRSETATLAWACWWSAAVPAASNDAGSRLGA</sequence>
<feature type="domain" description="Ribosomal RNA small subunit methyltransferase E methyltransferase" evidence="11">
    <location>
        <begin position="82"/>
        <end position="230"/>
    </location>
</feature>
<dbReference type="InterPro" id="IPR046886">
    <property type="entry name" value="RsmE_MTase_dom"/>
</dbReference>
<keyword evidence="3 10" id="KW-0963">Cytoplasm</keyword>
<comment type="similarity">
    <text evidence="2 10">Belongs to the RNA methyltransferase RsmE family.</text>
</comment>
<evidence type="ECO:0000256" key="6">
    <source>
        <dbReference type="ARBA" id="ARBA00022679"/>
    </source>
</evidence>
<dbReference type="EC" id="2.1.1.193" evidence="10"/>
<dbReference type="GO" id="GO:0070475">
    <property type="term" value="P:rRNA base methylation"/>
    <property type="evidence" value="ECO:0007669"/>
    <property type="project" value="TreeGrafter"/>
</dbReference>
<dbReference type="AlphaFoldDB" id="A0A538U4U0"/>
<dbReference type="PANTHER" id="PTHR30027">
    <property type="entry name" value="RIBOSOMAL RNA SMALL SUBUNIT METHYLTRANSFERASE E"/>
    <property type="match status" value="1"/>
</dbReference>
<evidence type="ECO:0000313" key="14">
    <source>
        <dbReference type="Proteomes" id="UP000319771"/>
    </source>
</evidence>
<dbReference type="GO" id="GO:0070042">
    <property type="term" value="F:rRNA (uridine-N3-)-methyltransferase activity"/>
    <property type="evidence" value="ECO:0007669"/>
    <property type="project" value="TreeGrafter"/>
</dbReference>
<name>A0A538U4U0_UNCEI</name>
<keyword evidence="5 10" id="KW-0489">Methyltransferase</keyword>
<comment type="caution">
    <text evidence="13">The sequence shown here is derived from an EMBL/GenBank/DDBJ whole genome shotgun (WGS) entry which is preliminary data.</text>
</comment>
<dbReference type="InterPro" id="IPR046887">
    <property type="entry name" value="RsmE_PUA-like"/>
</dbReference>
<keyword evidence="6 10" id="KW-0808">Transferase</keyword>
<dbReference type="InterPro" id="IPR029028">
    <property type="entry name" value="Alpha/beta_knot_MTases"/>
</dbReference>
<evidence type="ECO:0000256" key="8">
    <source>
        <dbReference type="ARBA" id="ARBA00025699"/>
    </source>
</evidence>
<reference evidence="13 14" key="1">
    <citation type="journal article" date="2019" name="Nat. Microbiol.">
        <title>Mediterranean grassland soil C-N compound turnover is dependent on rainfall and depth, and is mediated by genomically divergent microorganisms.</title>
        <authorList>
            <person name="Diamond S."/>
            <person name="Andeer P.F."/>
            <person name="Li Z."/>
            <person name="Crits-Christoph A."/>
            <person name="Burstein D."/>
            <person name="Anantharaman K."/>
            <person name="Lane K.R."/>
            <person name="Thomas B.C."/>
            <person name="Pan C."/>
            <person name="Northen T.R."/>
            <person name="Banfield J.F."/>
        </authorList>
    </citation>
    <scope>NUCLEOTIDE SEQUENCE [LARGE SCALE GENOMIC DNA]</scope>
    <source>
        <strain evidence="13">WS_11</strain>
    </source>
</reference>
<evidence type="ECO:0000256" key="9">
    <source>
        <dbReference type="ARBA" id="ARBA00047944"/>
    </source>
</evidence>
<dbReference type="Gene3D" id="3.40.1280.10">
    <property type="match status" value="1"/>
</dbReference>
<evidence type="ECO:0000313" key="13">
    <source>
        <dbReference type="EMBL" id="TMQ70903.1"/>
    </source>
</evidence>
<dbReference type="SUPFAM" id="SSF88697">
    <property type="entry name" value="PUA domain-like"/>
    <property type="match status" value="1"/>
</dbReference>
<evidence type="ECO:0000256" key="3">
    <source>
        <dbReference type="ARBA" id="ARBA00022490"/>
    </source>
</evidence>
<dbReference type="EMBL" id="VBPB01000196">
    <property type="protein sequence ID" value="TMQ70903.1"/>
    <property type="molecule type" value="Genomic_DNA"/>
</dbReference>
<dbReference type="GO" id="GO:0005737">
    <property type="term" value="C:cytoplasm"/>
    <property type="evidence" value="ECO:0007669"/>
    <property type="project" value="UniProtKB-SubCell"/>
</dbReference>
<dbReference type="Pfam" id="PF20260">
    <property type="entry name" value="PUA_4"/>
    <property type="match status" value="1"/>
</dbReference>
<evidence type="ECO:0000256" key="5">
    <source>
        <dbReference type="ARBA" id="ARBA00022603"/>
    </source>
</evidence>
<comment type="catalytic activity">
    <reaction evidence="9 10">
        <text>uridine(1498) in 16S rRNA + S-adenosyl-L-methionine = N(3)-methyluridine(1498) in 16S rRNA + S-adenosyl-L-homocysteine + H(+)</text>
        <dbReference type="Rhea" id="RHEA:42920"/>
        <dbReference type="Rhea" id="RHEA-COMP:10283"/>
        <dbReference type="Rhea" id="RHEA-COMP:10284"/>
        <dbReference type="ChEBI" id="CHEBI:15378"/>
        <dbReference type="ChEBI" id="CHEBI:57856"/>
        <dbReference type="ChEBI" id="CHEBI:59789"/>
        <dbReference type="ChEBI" id="CHEBI:65315"/>
        <dbReference type="ChEBI" id="CHEBI:74502"/>
        <dbReference type="EC" id="2.1.1.193"/>
    </reaction>
</comment>
<protein>
    <recommendedName>
        <fullName evidence="10">Ribosomal RNA small subunit methyltransferase E</fullName>
        <ecNumber evidence="10">2.1.1.193</ecNumber>
    </recommendedName>
</protein>
<dbReference type="NCBIfam" id="TIGR00046">
    <property type="entry name" value="RsmE family RNA methyltransferase"/>
    <property type="match status" value="1"/>
</dbReference>
<evidence type="ECO:0000256" key="7">
    <source>
        <dbReference type="ARBA" id="ARBA00022691"/>
    </source>
</evidence>
<gene>
    <name evidence="13" type="ORF">E6K81_11465</name>
</gene>
<dbReference type="SUPFAM" id="SSF75217">
    <property type="entry name" value="alpha/beta knot"/>
    <property type="match status" value="1"/>
</dbReference>
<evidence type="ECO:0000256" key="10">
    <source>
        <dbReference type="PIRNR" id="PIRNR015601"/>
    </source>
</evidence>
<organism evidence="13 14">
    <name type="scientific">Eiseniibacteriota bacterium</name>
    <dbReference type="NCBI Taxonomy" id="2212470"/>
    <lineage>
        <taxon>Bacteria</taxon>
        <taxon>Candidatus Eiseniibacteriota</taxon>
    </lineage>
</organism>
<dbReference type="Pfam" id="PF04452">
    <property type="entry name" value="Methyltrans_RNA"/>
    <property type="match status" value="1"/>
</dbReference>
<keyword evidence="7 10" id="KW-0949">S-adenosyl-L-methionine</keyword>
<evidence type="ECO:0000256" key="1">
    <source>
        <dbReference type="ARBA" id="ARBA00004496"/>
    </source>
</evidence>
<evidence type="ECO:0000259" key="12">
    <source>
        <dbReference type="Pfam" id="PF20260"/>
    </source>
</evidence>
<evidence type="ECO:0000256" key="4">
    <source>
        <dbReference type="ARBA" id="ARBA00022552"/>
    </source>
</evidence>
<dbReference type="InterPro" id="IPR015947">
    <property type="entry name" value="PUA-like_sf"/>
</dbReference>
<dbReference type="Proteomes" id="UP000319771">
    <property type="component" value="Unassembled WGS sequence"/>
</dbReference>
<evidence type="ECO:0000256" key="2">
    <source>
        <dbReference type="ARBA" id="ARBA00005528"/>
    </source>
</evidence>
<dbReference type="InterPro" id="IPR006700">
    <property type="entry name" value="RsmE"/>
</dbReference>
<dbReference type="CDD" id="cd18084">
    <property type="entry name" value="RsmE-like"/>
    <property type="match status" value="1"/>
</dbReference>